<organism evidence="2 3">
    <name type="scientific">Hermanssonia centrifuga</name>
    <dbReference type="NCBI Taxonomy" id="98765"/>
    <lineage>
        <taxon>Eukaryota</taxon>
        <taxon>Fungi</taxon>
        <taxon>Dikarya</taxon>
        <taxon>Basidiomycota</taxon>
        <taxon>Agaricomycotina</taxon>
        <taxon>Agaricomycetes</taxon>
        <taxon>Polyporales</taxon>
        <taxon>Meruliaceae</taxon>
        <taxon>Hermanssonia</taxon>
    </lineage>
</organism>
<dbReference type="Pfam" id="PF09792">
    <property type="entry name" value="But2"/>
    <property type="match status" value="1"/>
</dbReference>
<sequence>MAYDQVEAIPLISQGLDGEVDYPGKSEISSGYPSSNSQRSLSTILLASALIVSLLSLCWNAFTLTTIARSPPTVSQRISVDTLRRPSIYLGLERLPAAKASQSIASQVASASASAQHEHPSMGVSMADATQPSNPLFPGRPVEMVRVNSRYPSQRFEQDGWVLLTEDDHTIMSFNVPPGSGGRCAFTGAFPPRNDLSAQLLTLERDDGLSQTPGVQFTTISASDISDLSTLTWATRPPTGKGLGSMVAAFGTNATTEAFACPTNTPLIVELACLGGGCRVEYQYIDRLRVEPRPFGASLFPFHHNLGTRY</sequence>
<reference evidence="2 3" key="1">
    <citation type="submission" date="2018-02" db="EMBL/GenBank/DDBJ databases">
        <title>Genome sequence of the basidiomycete white-rot fungus Phlebia centrifuga.</title>
        <authorList>
            <person name="Granchi Z."/>
            <person name="Peng M."/>
            <person name="de Vries R.P."/>
            <person name="Hilden K."/>
            <person name="Makela M.R."/>
            <person name="Grigoriev I."/>
            <person name="Riley R."/>
        </authorList>
    </citation>
    <scope>NUCLEOTIDE SEQUENCE [LARGE SCALE GENOMIC DNA]</scope>
    <source>
        <strain evidence="2 3">FBCC195</strain>
    </source>
</reference>
<proteinExistence type="predicted"/>
<feature type="domain" description="Ubiquitin 3 binding protein But2 C-terminal" evidence="1">
    <location>
        <begin position="141"/>
        <end position="273"/>
    </location>
</feature>
<accession>A0A2R6RW40</accession>
<dbReference type="InterPro" id="IPR018620">
    <property type="entry name" value="Ubiquitin3-bd_protein_But2_C"/>
</dbReference>
<gene>
    <name evidence="2" type="ORF">PHLCEN_2v1720</name>
</gene>
<evidence type="ECO:0000313" key="2">
    <source>
        <dbReference type="EMBL" id="PSS34210.1"/>
    </source>
</evidence>
<name>A0A2R6RW40_9APHY</name>
<evidence type="ECO:0000313" key="3">
    <source>
        <dbReference type="Proteomes" id="UP000186601"/>
    </source>
</evidence>
<dbReference type="OrthoDB" id="3350619at2759"/>
<keyword evidence="3" id="KW-1185">Reference proteome</keyword>
<evidence type="ECO:0000259" key="1">
    <source>
        <dbReference type="Pfam" id="PF09792"/>
    </source>
</evidence>
<protein>
    <recommendedName>
        <fullName evidence="1">Ubiquitin 3 binding protein But2 C-terminal domain-containing protein</fullName>
    </recommendedName>
</protein>
<dbReference type="EMBL" id="MLYV02000140">
    <property type="protein sequence ID" value="PSS34210.1"/>
    <property type="molecule type" value="Genomic_DNA"/>
</dbReference>
<comment type="caution">
    <text evidence="2">The sequence shown here is derived from an EMBL/GenBank/DDBJ whole genome shotgun (WGS) entry which is preliminary data.</text>
</comment>
<dbReference type="Proteomes" id="UP000186601">
    <property type="component" value="Unassembled WGS sequence"/>
</dbReference>
<dbReference type="AlphaFoldDB" id="A0A2R6RW40"/>